<feature type="binding site" evidence="5">
    <location>
        <position position="173"/>
    </location>
    <ligand>
        <name>AMP</name>
        <dbReference type="ChEBI" id="CHEBI:456215"/>
    </ligand>
</feature>
<feature type="binding site" evidence="5">
    <location>
        <begin position="138"/>
        <end position="139"/>
    </location>
    <ligand>
        <name>ATP</name>
        <dbReference type="ChEBI" id="CHEBI:30616"/>
    </ligand>
</feature>
<dbReference type="PANTHER" id="PTHR23359">
    <property type="entry name" value="NUCLEOTIDE KINASE"/>
    <property type="match status" value="1"/>
</dbReference>
<dbReference type="InterPro" id="IPR027417">
    <property type="entry name" value="P-loop_NTPase"/>
</dbReference>
<feature type="binding site" evidence="5">
    <location>
        <position position="130"/>
    </location>
    <ligand>
        <name>Zn(2+)</name>
        <dbReference type="ChEBI" id="CHEBI:29105"/>
        <note>structural</note>
    </ligand>
</feature>
<comment type="function">
    <text evidence="5">Catalyzes the reversible transfer of the terminal phosphate group between ATP and AMP. Plays an important role in cellular energy homeostasis and in adenine nucleotide metabolism.</text>
</comment>
<feature type="binding site" evidence="5">
    <location>
        <position position="152"/>
    </location>
    <ligand>
        <name>Zn(2+)</name>
        <dbReference type="ChEBI" id="CHEBI:29105"/>
        <note>structural</note>
    </ligand>
</feature>
<keyword evidence="2 5" id="KW-0545">Nucleotide biosynthesis</keyword>
<dbReference type="EC" id="2.7.4.3" evidence="5 7"/>
<dbReference type="UniPathway" id="UPA00588">
    <property type="reaction ID" value="UER00649"/>
</dbReference>
<dbReference type="InterPro" id="IPR036193">
    <property type="entry name" value="ADK_active_lid_dom_sf"/>
</dbReference>
<keyword evidence="5" id="KW-0479">Metal-binding</keyword>
<evidence type="ECO:0000256" key="1">
    <source>
        <dbReference type="ARBA" id="ARBA00022679"/>
    </source>
</evidence>
<feature type="domain" description="Adenylate kinase active site lid" evidence="8">
    <location>
        <begin position="127"/>
        <end position="164"/>
    </location>
</feature>
<feature type="binding site" evidence="5">
    <location>
        <position position="31"/>
    </location>
    <ligand>
        <name>AMP</name>
        <dbReference type="ChEBI" id="CHEBI:456215"/>
    </ligand>
</feature>
<dbReference type="GO" id="GO:0005737">
    <property type="term" value="C:cytoplasm"/>
    <property type="evidence" value="ECO:0007669"/>
    <property type="project" value="UniProtKB-SubCell"/>
</dbReference>
<comment type="domain">
    <text evidence="5">Consists of three domains, a large central CORE domain and two small peripheral domains, NMPbind and LID, which undergo movements during catalysis. The LID domain closes over the site of phosphoryl transfer upon ATP binding. Assembling and dissambling the active center during each catalytic cycle provides an effective means to prevent ATP hydrolysis. Some bacteria have evolved a zinc-coordinating structure that stabilizes the LID domain.</text>
</comment>
<dbReference type="RefSeq" id="WP_088259389.1">
    <property type="nucleotide sequence ID" value="NZ_NIDE01000017.1"/>
</dbReference>
<keyword evidence="5" id="KW-0862">Zinc</keyword>
<comment type="similarity">
    <text evidence="5 6">Belongs to the adenylate kinase family.</text>
</comment>
<dbReference type="HAMAP" id="MF_00235">
    <property type="entry name" value="Adenylate_kinase_Adk"/>
    <property type="match status" value="1"/>
</dbReference>
<keyword evidence="5" id="KW-0963">Cytoplasm</keyword>
<dbReference type="EMBL" id="NIDE01000017">
    <property type="protein sequence ID" value="OWK36378.1"/>
    <property type="molecule type" value="Genomic_DNA"/>
</dbReference>
<evidence type="ECO:0000256" key="5">
    <source>
        <dbReference type="HAMAP-Rule" id="MF_00235"/>
    </source>
</evidence>
<dbReference type="InterPro" id="IPR000850">
    <property type="entry name" value="Adenylat/UMP-CMP_kin"/>
</dbReference>
<evidence type="ECO:0000256" key="6">
    <source>
        <dbReference type="RuleBase" id="RU003330"/>
    </source>
</evidence>
<dbReference type="Pfam" id="PF00406">
    <property type="entry name" value="ADK"/>
    <property type="match status" value="1"/>
</dbReference>
<dbReference type="NCBIfam" id="TIGR01351">
    <property type="entry name" value="adk"/>
    <property type="match status" value="1"/>
</dbReference>
<dbReference type="CDD" id="cd01428">
    <property type="entry name" value="ADK"/>
    <property type="match status" value="1"/>
</dbReference>
<feature type="binding site" evidence="5">
    <location>
        <position position="162"/>
    </location>
    <ligand>
        <name>AMP</name>
        <dbReference type="ChEBI" id="CHEBI:456215"/>
    </ligand>
</feature>
<feature type="binding site" evidence="5">
    <location>
        <begin position="85"/>
        <end position="88"/>
    </location>
    <ligand>
        <name>AMP</name>
        <dbReference type="ChEBI" id="CHEBI:456215"/>
    </ligand>
</feature>
<organism evidence="9 10">
    <name type="scientific">Fimbriiglobus ruber</name>
    <dbReference type="NCBI Taxonomy" id="1908690"/>
    <lineage>
        <taxon>Bacteria</taxon>
        <taxon>Pseudomonadati</taxon>
        <taxon>Planctomycetota</taxon>
        <taxon>Planctomycetia</taxon>
        <taxon>Gemmatales</taxon>
        <taxon>Gemmataceae</taxon>
        <taxon>Fimbriiglobus</taxon>
    </lineage>
</organism>
<sequence length="217" mass="23496">MRVVLIGPPGSGKGTQAGLLGARLNLTSVGTGEILRAAVRQNTPIGQAVGPLINQGLLAPDSVVNDLVAELFRGAQRPDNFVTDGYPRTLAQAVAFDALLRQQFLQLDAVVNLAIGDDEVVRRIGNRRSCPNPTCGASYNLLTRPPKKAGICERCGAALVLREDDREETVRRRLNEFHRCTDSLLEHYDRQGLLRTVSALDPAETTFANIVRSTGVK</sequence>
<feature type="binding site" evidence="5">
    <location>
        <begin position="10"/>
        <end position="15"/>
    </location>
    <ligand>
        <name>ATP</name>
        <dbReference type="ChEBI" id="CHEBI:30616"/>
    </ligand>
</feature>
<evidence type="ECO:0000256" key="4">
    <source>
        <dbReference type="ARBA" id="ARBA00022777"/>
    </source>
</evidence>
<keyword evidence="5 7" id="KW-0067">ATP-binding</keyword>
<dbReference type="Pfam" id="PF05191">
    <property type="entry name" value="ADK_lid"/>
    <property type="match status" value="1"/>
</dbReference>
<evidence type="ECO:0000256" key="3">
    <source>
        <dbReference type="ARBA" id="ARBA00022741"/>
    </source>
</evidence>
<keyword evidence="10" id="KW-1185">Reference proteome</keyword>
<feature type="binding site" evidence="5">
    <location>
        <position position="92"/>
    </location>
    <ligand>
        <name>AMP</name>
        <dbReference type="ChEBI" id="CHEBI:456215"/>
    </ligand>
</feature>
<name>A0A225DCW5_9BACT</name>
<dbReference type="SUPFAM" id="SSF52540">
    <property type="entry name" value="P-loop containing nucleoside triphosphate hydrolases"/>
    <property type="match status" value="1"/>
</dbReference>
<dbReference type="InterPro" id="IPR006259">
    <property type="entry name" value="Adenyl_kin_sub"/>
</dbReference>
<feature type="binding site" evidence="5">
    <location>
        <position position="36"/>
    </location>
    <ligand>
        <name>AMP</name>
        <dbReference type="ChEBI" id="CHEBI:456215"/>
    </ligand>
</feature>
<comment type="caution">
    <text evidence="9">The sequence shown here is derived from an EMBL/GenBank/DDBJ whole genome shotgun (WGS) entry which is preliminary data.</text>
</comment>
<dbReference type="Proteomes" id="UP000214646">
    <property type="component" value="Unassembled WGS sequence"/>
</dbReference>
<feature type="binding site" evidence="5">
    <location>
        <position position="135"/>
    </location>
    <ligand>
        <name>Zn(2+)</name>
        <dbReference type="ChEBI" id="CHEBI:29105"/>
        <note>structural</note>
    </ligand>
</feature>
<proteinExistence type="inferred from homology"/>
<dbReference type="AlphaFoldDB" id="A0A225DCW5"/>
<feature type="binding site" evidence="5">
    <location>
        <position position="155"/>
    </location>
    <ligand>
        <name>Zn(2+)</name>
        <dbReference type="ChEBI" id="CHEBI:29105"/>
        <note>structural</note>
    </ligand>
</feature>
<evidence type="ECO:0000256" key="2">
    <source>
        <dbReference type="ARBA" id="ARBA00022727"/>
    </source>
</evidence>
<comment type="caution">
    <text evidence="5">Lacks conserved residue(s) required for the propagation of feature annotation.</text>
</comment>
<evidence type="ECO:0000313" key="9">
    <source>
        <dbReference type="EMBL" id="OWK36378.1"/>
    </source>
</evidence>
<feature type="region of interest" description="NMP" evidence="5">
    <location>
        <begin position="30"/>
        <end position="59"/>
    </location>
</feature>
<comment type="catalytic activity">
    <reaction evidence="5 7">
        <text>AMP + ATP = 2 ADP</text>
        <dbReference type="Rhea" id="RHEA:12973"/>
        <dbReference type="ChEBI" id="CHEBI:30616"/>
        <dbReference type="ChEBI" id="CHEBI:456215"/>
        <dbReference type="ChEBI" id="CHEBI:456216"/>
        <dbReference type="EC" id="2.7.4.3"/>
    </reaction>
</comment>
<evidence type="ECO:0000259" key="8">
    <source>
        <dbReference type="Pfam" id="PF05191"/>
    </source>
</evidence>
<comment type="subcellular location">
    <subcellularLocation>
        <location evidence="5 7">Cytoplasm</location>
    </subcellularLocation>
</comment>
<comment type="subunit">
    <text evidence="5 7">Monomer.</text>
</comment>
<dbReference type="GO" id="GO:0044209">
    <property type="term" value="P:AMP salvage"/>
    <property type="evidence" value="ECO:0007669"/>
    <property type="project" value="UniProtKB-UniRule"/>
</dbReference>
<evidence type="ECO:0000256" key="7">
    <source>
        <dbReference type="RuleBase" id="RU003331"/>
    </source>
</evidence>
<keyword evidence="3 5" id="KW-0547">Nucleotide-binding</keyword>
<feature type="binding site" evidence="5">
    <location>
        <position position="127"/>
    </location>
    <ligand>
        <name>ATP</name>
        <dbReference type="ChEBI" id="CHEBI:30616"/>
    </ligand>
</feature>
<reference evidence="10" key="1">
    <citation type="submission" date="2017-06" db="EMBL/GenBank/DDBJ databases">
        <title>Genome analysis of Fimbriiglobus ruber SP5, the first member of the order Planctomycetales with confirmed chitinolytic capability.</title>
        <authorList>
            <person name="Ravin N.V."/>
            <person name="Rakitin A.L."/>
            <person name="Ivanova A.A."/>
            <person name="Beletsky A.V."/>
            <person name="Kulichevskaya I.S."/>
            <person name="Mardanov A.V."/>
            <person name="Dedysh S.N."/>
        </authorList>
    </citation>
    <scope>NUCLEOTIDE SEQUENCE [LARGE SCALE GENOMIC DNA]</scope>
    <source>
        <strain evidence="10">SP5</strain>
    </source>
</reference>
<dbReference type="GO" id="GO:0004017">
    <property type="term" value="F:AMP kinase activity"/>
    <property type="evidence" value="ECO:0007669"/>
    <property type="project" value="UniProtKB-UniRule"/>
</dbReference>
<dbReference type="PRINTS" id="PR00094">
    <property type="entry name" value="ADENYLTKNASE"/>
</dbReference>
<dbReference type="Gene3D" id="3.40.50.300">
    <property type="entry name" value="P-loop containing nucleotide triphosphate hydrolases"/>
    <property type="match status" value="1"/>
</dbReference>
<feature type="binding site" evidence="5">
    <location>
        <position position="201"/>
    </location>
    <ligand>
        <name>ATP</name>
        <dbReference type="ChEBI" id="CHEBI:30616"/>
    </ligand>
</feature>
<dbReference type="GO" id="GO:0005524">
    <property type="term" value="F:ATP binding"/>
    <property type="evidence" value="ECO:0007669"/>
    <property type="project" value="UniProtKB-UniRule"/>
</dbReference>
<keyword evidence="1 5" id="KW-0808">Transferase</keyword>
<dbReference type="SUPFAM" id="SSF57774">
    <property type="entry name" value="Microbial and mitochondrial ADK, insert 'zinc finger' domain"/>
    <property type="match status" value="1"/>
</dbReference>
<accession>A0A225DCW5</accession>
<protein>
    <recommendedName>
        <fullName evidence="5 7">Adenylate kinase</fullName>
        <shortName evidence="5">AK</shortName>
        <ecNumber evidence="5 7">2.7.4.3</ecNumber>
    </recommendedName>
    <alternativeName>
        <fullName evidence="5">ATP-AMP transphosphorylase</fullName>
    </alternativeName>
    <alternativeName>
        <fullName evidence="5">ATP:AMP phosphotransferase</fullName>
    </alternativeName>
    <alternativeName>
        <fullName evidence="5">Adenylate monophosphate kinase</fullName>
    </alternativeName>
</protein>
<comment type="pathway">
    <text evidence="5">Purine metabolism; AMP biosynthesis via salvage pathway; AMP from ADP: step 1/1.</text>
</comment>
<dbReference type="InterPro" id="IPR007862">
    <property type="entry name" value="Adenylate_kinase_lid-dom"/>
</dbReference>
<dbReference type="GO" id="GO:0008270">
    <property type="term" value="F:zinc ion binding"/>
    <property type="evidence" value="ECO:0007669"/>
    <property type="project" value="UniProtKB-UniRule"/>
</dbReference>
<gene>
    <name evidence="5" type="primary">adk</name>
    <name evidence="9" type="ORF">FRUB_08941</name>
</gene>
<evidence type="ECO:0000313" key="10">
    <source>
        <dbReference type="Proteomes" id="UP000214646"/>
    </source>
</evidence>
<dbReference type="OrthoDB" id="9805030at2"/>
<keyword evidence="4 5" id="KW-0418">Kinase</keyword>